<evidence type="ECO:0000256" key="10">
    <source>
        <dbReference type="ARBA" id="ARBA00022984"/>
    </source>
</evidence>
<dbReference type="RefSeq" id="WP_110548568.1">
    <property type="nucleotide sequence ID" value="NZ_AP014610.1"/>
</dbReference>
<keyword evidence="10 13" id="KW-0573">Peptidoglycan synthesis</keyword>
<proteinExistence type="inferred from homology"/>
<dbReference type="Gene3D" id="3.30.470.20">
    <property type="entry name" value="ATP-grasp fold, B domain"/>
    <property type="match status" value="1"/>
</dbReference>
<evidence type="ECO:0000256" key="13">
    <source>
        <dbReference type="HAMAP-Rule" id="MF_00047"/>
    </source>
</evidence>
<dbReference type="InterPro" id="IPR016185">
    <property type="entry name" value="PreATP-grasp_dom_sf"/>
</dbReference>
<comment type="similarity">
    <text evidence="3 13">Belongs to the D-alanine--D-alanine ligase family.</text>
</comment>
<dbReference type="Pfam" id="PF01820">
    <property type="entry name" value="Dala_Dala_lig_N"/>
    <property type="match status" value="1"/>
</dbReference>
<comment type="pathway">
    <text evidence="13">Cell wall biogenesis; peptidoglycan biosynthesis.</text>
</comment>
<evidence type="ECO:0000259" key="17">
    <source>
        <dbReference type="PROSITE" id="PS50975"/>
    </source>
</evidence>
<evidence type="ECO:0000256" key="1">
    <source>
        <dbReference type="ARBA" id="ARBA00001936"/>
    </source>
</evidence>
<evidence type="ECO:0000256" key="7">
    <source>
        <dbReference type="ARBA" id="ARBA00022741"/>
    </source>
</evidence>
<dbReference type="GO" id="GO:0005524">
    <property type="term" value="F:ATP binding"/>
    <property type="evidence" value="ECO:0007669"/>
    <property type="project" value="UniProtKB-UniRule"/>
</dbReference>
<keyword evidence="6 13" id="KW-0436">Ligase</keyword>
<dbReference type="NCBIfam" id="TIGR01205">
    <property type="entry name" value="D_ala_D_alaTIGR"/>
    <property type="match status" value="1"/>
</dbReference>
<comment type="cofactor">
    <cofactor evidence="1">
        <name>Mn(2+)</name>
        <dbReference type="ChEBI" id="CHEBI:29035"/>
    </cofactor>
</comment>
<dbReference type="GO" id="GO:0008360">
    <property type="term" value="P:regulation of cell shape"/>
    <property type="evidence" value="ECO:0007669"/>
    <property type="project" value="UniProtKB-KW"/>
</dbReference>
<dbReference type="PROSITE" id="PS00843">
    <property type="entry name" value="DALA_DALA_LIGASE_1"/>
    <property type="match status" value="1"/>
</dbReference>
<evidence type="ECO:0000256" key="9">
    <source>
        <dbReference type="ARBA" id="ARBA00022960"/>
    </source>
</evidence>
<reference evidence="18 19" key="1">
    <citation type="submission" date="2014-06" db="EMBL/GenBank/DDBJ databases">
        <title>Genome sequence of the intracellular symbiont Blattabacterium cuenoti, strain CPU2 from the wood feeding cockroach Cryptocercus punctulatus.</title>
        <authorList>
            <person name="Kinjo Y."/>
            <person name="Ohkuma M."/>
            <person name="Tokuda G."/>
        </authorList>
    </citation>
    <scope>NUCLEOTIDE SEQUENCE [LARGE SCALE GENOMIC DNA]</scope>
    <source>
        <strain evidence="18 19">CPU2</strain>
    </source>
</reference>
<dbReference type="InterPro" id="IPR013815">
    <property type="entry name" value="ATP_grasp_subdomain_1"/>
</dbReference>
<dbReference type="PANTHER" id="PTHR23132">
    <property type="entry name" value="D-ALANINE--D-ALANINE LIGASE"/>
    <property type="match status" value="1"/>
</dbReference>
<dbReference type="GO" id="GO:0009252">
    <property type="term" value="P:peptidoglycan biosynthetic process"/>
    <property type="evidence" value="ECO:0007669"/>
    <property type="project" value="UniProtKB-UniRule"/>
</dbReference>
<keyword evidence="8 16" id="KW-0067">ATP-binding</keyword>
<feature type="binding site" evidence="15">
    <location>
        <position position="290"/>
    </location>
    <ligand>
        <name>Mg(2+)</name>
        <dbReference type="ChEBI" id="CHEBI:18420"/>
        <label>2</label>
    </ligand>
</feature>
<keyword evidence="11 13" id="KW-0961">Cell wall biogenesis/degradation</keyword>
<evidence type="ECO:0000256" key="16">
    <source>
        <dbReference type="PROSITE-ProRule" id="PRU00409"/>
    </source>
</evidence>
<feature type="active site" evidence="14">
    <location>
        <position position="299"/>
    </location>
</feature>
<evidence type="ECO:0000256" key="4">
    <source>
        <dbReference type="ARBA" id="ARBA00012216"/>
    </source>
</evidence>
<protein>
    <recommendedName>
        <fullName evidence="4 13">D-alanine--D-alanine ligase</fullName>
        <ecNumber evidence="4 13">6.3.2.4</ecNumber>
    </recommendedName>
    <alternativeName>
        <fullName evidence="13">D-Ala-D-Ala ligase</fullName>
    </alternativeName>
    <alternativeName>
        <fullName evidence="13">D-alanylalanine synthetase</fullName>
    </alternativeName>
</protein>
<dbReference type="Gene3D" id="3.40.50.20">
    <property type="match status" value="1"/>
</dbReference>
<dbReference type="GO" id="GO:0005737">
    <property type="term" value="C:cytoplasm"/>
    <property type="evidence" value="ECO:0007669"/>
    <property type="project" value="UniProtKB-SubCell"/>
</dbReference>
<dbReference type="AlphaFoldDB" id="A0AAD1FRV1"/>
<evidence type="ECO:0000313" key="18">
    <source>
        <dbReference type="EMBL" id="BBA17966.1"/>
    </source>
</evidence>
<dbReference type="InterPro" id="IPR011095">
    <property type="entry name" value="Dala_Dala_lig_C"/>
</dbReference>
<dbReference type="Gene3D" id="3.30.1490.20">
    <property type="entry name" value="ATP-grasp fold, A domain"/>
    <property type="match status" value="1"/>
</dbReference>
<dbReference type="InterPro" id="IPR005905">
    <property type="entry name" value="D_ala_D_ala"/>
</dbReference>
<feature type="active site" evidence="14">
    <location>
        <position position="166"/>
    </location>
</feature>
<evidence type="ECO:0000256" key="11">
    <source>
        <dbReference type="ARBA" id="ARBA00023316"/>
    </source>
</evidence>
<dbReference type="PIRSF" id="PIRSF039102">
    <property type="entry name" value="Ddl/VanB"/>
    <property type="match status" value="1"/>
</dbReference>
<dbReference type="GeneID" id="66556583"/>
<keyword evidence="15" id="KW-0464">Manganese</keyword>
<dbReference type="GO" id="GO:0071555">
    <property type="term" value="P:cell wall organization"/>
    <property type="evidence" value="ECO:0007669"/>
    <property type="project" value="UniProtKB-KW"/>
</dbReference>
<feature type="domain" description="ATP-grasp" evidence="17">
    <location>
        <begin position="122"/>
        <end position="321"/>
    </location>
</feature>
<evidence type="ECO:0000313" key="19">
    <source>
        <dbReference type="Proteomes" id="UP000262607"/>
    </source>
</evidence>
<dbReference type="NCBIfam" id="NF002378">
    <property type="entry name" value="PRK01372.1"/>
    <property type="match status" value="1"/>
</dbReference>
<dbReference type="GO" id="GO:0046872">
    <property type="term" value="F:metal ion binding"/>
    <property type="evidence" value="ECO:0007669"/>
    <property type="project" value="UniProtKB-KW"/>
</dbReference>
<organism evidence="18 19">
    <name type="scientific">Blattabacterium punctulatus CPU2</name>
    <dbReference type="NCBI Taxonomy" id="1457032"/>
    <lineage>
        <taxon>Bacteria</taxon>
        <taxon>Pseudomonadati</taxon>
        <taxon>Bacteroidota</taxon>
        <taxon>Flavobacteriia</taxon>
        <taxon>Flavobacteriales</taxon>
        <taxon>Blattabacteriaceae</taxon>
        <taxon>Blattabacterium</taxon>
    </lineage>
</organism>
<keyword evidence="5 13" id="KW-0963">Cytoplasm</keyword>
<feature type="binding site" evidence="15">
    <location>
        <position position="288"/>
    </location>
    <ligand>
        <name>Mg(2+)</name>
        <dbReference type="ChEBI" id="CHEBI:18420"/>
        <label>2</label>
    </ligand>
</feature>
<keyword evidence="7 16" id="KW-0547">Nucleotide-binding</keyword>
<dbReference type="SUPFAM" id="SSF56059">
    <property type="entry name" value="Glutathione synthetase ATP-binding domain-like"/>
    <property type="match status" value="1"/>
</dbReference>
<dbReference type="InterPro" id="IPR000291">
    <property type="entry name" value="D-Ala_lig_Van_CS"/>
</dbReference>
<dbReference type="InterPro" id="IPR011127">
    <property type="entry name" value="Dala_Dala_lig_N"/>
</dbReference>
<dbReference type="EMBL" id="AP014610">
    <property type="protein sequence ID" value="BBA17966.1"/>
    <property type="molecule type" value="Genomic_DNA"/>
</dbReference>
<dbReference type="SUPFAM" id="SSF52440">
    <property type="entry name" value="PreATP-grasp domain"/>
    <property type="match status" value="1"/>
</dbReference>
<dbReference type="Pfam" id="PF07478">
    <property type="entry name" value="Dala_Dala_lig_C"/>
    <property type="match status" value="1"/>
</dbReference>
<dbReference type="InterPro" id="IPR011761">
    <property type="entry name" value="ATP-grasp"/>
</dbReference>
<dbReference type="Proteomes" id="UP000262607">
    <property type="component" value="Chromosome"/>
</dbReference>
<evidence type="ECO:0000256" key="15">
    <source>
        <dbReference type="PIRSR" id="PIRSR039102-3"/>
    </source>
</evidence>
<dbReference type="PROSITE" id="PS00844">
    <property type="entry name" value="DALA_DALA_LIGASE_2"/>
    <property type="match status" value="1"/>
</dbReference>
<dbReference type="PROSITE" id="PS50975">
    <property type="entry name" value="ATP_GRASP"/>
    <property type="match status" value="1"/>
</dbReference>
<sequence length="330" mass="37805">MKKIAIIMGGYTEESIISLKSGKVVYENLNREEFDPYQIYIFRDKWFLIGEKKKEYSINKQDFTIFLKKSNQILKFDCVFNAIHGTPGEDGILPAYFHLLKIPYTGCNFHQANVTFNKKYCLTLLKEFGINTAVSFFLNKNQPFCEKKMIKKIGLPCFVKPNRSGSSLGISKVYKKEELFPAIKKAFKKDDEIIIESFLKGIEISVGVISFNHEITVLPITEIISKNDFFDFESKYYEGSQEITPARLLPNIENKIQKLVKKICKILNLSGISRSEFILVNGEPFFLEINTVPGLSKKSIFPKQLNVAGIPLSNLFKKLIDFSIKNSKNL</sequence>
<dbReference type="EC" id="6.3.2.4" evidence="4 13"/>
<comment type="subcellular location">
    <subcellularLocation>
        <location evidence="2 13">Cytoplasm</location>
    </subcellularLocation>
</comment>
<comment type="function">
    <text evidence="13">Cell wall formation.</text>
</comment>
<comment type="catalytic activity">
    <reaction evidence="12 13">
        <text>2 D-alanine + ATP = D-alanyl-D-alanine + ADP + phosphate + H(+)</text>
        <dbReference type="Rhea" id="RHEA:11224"/>
        <dbReference type="ChEBI" id="CHEBI:15378"/>
        <dbReference type="ChEBI" id="CHEBI:30616"/>
        <dbReference type="ChEBI" id="CHEBI:43474"/>
        <dbReference type="ChEBI" id="CHEBI:57416"/>
        <dbReference type="ChEBI" id="CHEBI:57822"/>
        <dbReference type="ChEBI" id="CHEBI:456216"/>
        <dbReference type="EC" id="6.3.2.4"/>
    </reaction>
</comment>
<evidence type="ECO:0000256" key="8">
    <source>
        <dbReference type="ARBA" id="ARBA00022840"/>
    </source>
</evidence>
<keyword evidence="9 13" id="KW-0133">Cell shape</keyword>
<comment type="cofactor">
    <cofactor evidence="15">
        <name>Mg(2+)</name>
        <dbReference type="ChEBI" id="CHEBI:18420"/>
    </cofactor>
    <cofactor evidence="15">
        <name>Mn(2+)</name>
        <dbReference type="ChEBI" id="CHEBI:29035"/>
    </cofactor>
    <text evidence="15">Binds 2 magnesium or manganese ions per subunit.</text>
</comment>
<evidence type="ECO:0000256" key="2">
    <source>
        <dbReference type="ARBA" id="ARBA00004496"/>
    </source>
</evidence>
<keyword evidence="15" id="KW-0460">Magnesium</keyword>
<evidence type="ECO:0000256" key="5">
    <source>
        <dbReference type="ARBA" id="ARBA00022490"/>
    </source>
</evidence>
<evidence type="ECO:0000256" key="6">
    <source>
        <dbReference type="ARBA" id="ARBA00022598"/>
    </source>
</evidence>
<keyword evidence="15" id="KW-0479">Metal-binding</keyword>
<dbReference type="NCBIfam" id="NF002527">
    <property type="entry name" value="PRK01966.1-3"/>
    <property type="match status" value="1"/>
</dbReference>
<dbReference type="HAMAP" id="MF_00047">
    <property type="entry name" value="Dala_Dala_lig"/>
    <property type="match status" value="1"/>
</dbReference>
<gene>
    <name evidence="13 18" type="primary">ddl</name>
    <name evidence="18" type="ORF">CPU2_485</name>
</gene>
<evidence type="ECO:0000256" key="12">
    <source>
        <dbReference type="ARBA" id="ARBA00047614"/>
    </source>
</evidence>
<dbReference type="GO" id="GO:0008716">
    <property type="term" value="F:D-alanine-D-alanine ligase activity"/>
    <property type="evidence" value="ECO:0007669"/>
    <property type="project" value="UniProtKB-UniRule"/>
</dbReference>
<evidence type="ECO:0000256" key="14">
    <source>
        <dbReference type="PIRSR" id="PIRSR039102-1"/>
    </source>
</evidence>
<feature type="binding site" evidence="15">
    <location>
        <position position="288"/>
    </location>
    <ligand>
        <name>Mg(2+)</name>
        <dbReference type="ChEBI" id="CHEBI:18420"/>
        <label>1</label>
    </ligand>
</feature>
<name>A0AAD1FRV1_9FLAO</name>
<evidence type="ECO:0000256" key="3">
    <source>
        <dbReference type="ARBA" id="ARBA00010871"/>
    </source>
</evidence>
<dbReference type="PANTHER" id="PTHR23132:SF23">
    <property type="entry name" value="D-ALANINE--D-ALANINE LIGASE B"/>
    <property type="match status" value="1"/>
</dbReference>
<feature type="active site" evidence="14">
    <location>
        <position position="14"/>
    </location>
</feature>
<accession>A0AAD1FRV1</accession>